<protein>
    <submittedName>
        <fullName evidence="3">Toxic anion resistance protein</fullName>
    </submittedName>
</protein>
<dbReference type="RefSeq" id="WP_229715265.1">
    <property type="nucleotide sequence ID" value="NZ_BMGP01000004.1"/>
</dbReference>
<keyword evidence="4" id="KW-1185">Reference proteome</keyword>
<feature type="compositionally biased region" description="Gly residues" evidence="2">
    <location>
        <begin position="402"/>
        <end position="413"/>
    </location>
</feature>
<evidence type="ECO:0000256" key="1">
    <source>
        <dbReference type="ARBA" id="ARBA00005541"/>
    </source>
</evidence>
<feature type="region of interest" description="Disordered" evidence="2">
    <location>
        <begin position="1"/>
        <end position="20"/>
    </location>
</feature>
<feature type="region of interest" description="Disordered" evidence="2">
    <location>
        <begin position="394"/>
        <end position="413"/>
    </location>
</feature>
<dbReference type="Proteomes" id="UP000598775">
    <property type="component" value="Unassembled WGS sequence"/>
</dbReference>
<gene>
    <name evidence="3" type="ORF">GCM10011399_22840</name>
</gene>
<sequence>MSELDLTQPLTPPEPTAGTEIVLTPPAVVPEVKGEQAVGMVPLATETRTKLQQTAQTFVADLATLQPGSPGFSAKVDDITRMGEQEIRASAETSNRMLARPSSSLAAARGRGAAGDPQVAVARTLQDLRVTITDLDPGRADLTGAKKLLSRLPGGNRLTHYFARYQSAQKQLDAIITALISGQDELLKDNAAIELERANLWATMGKLGEYTALAAALDDAVSARAEAARAADPRLADALVSDALFPIRQRRQDLTTQIAVSVQGYLALDMIRKNNLELIKGVERARTTTVAALRTAVIVSQALANQRLVLDQIGALNDATNSMIERTSEALKQQSGLIHEQAASSGVSVETLQRAFANVFATMDAIDGYRAKAVENMAVTVTALEGQVARSRSYLDRSHAGDGTGGAGELPAS</sequence>
<dbReference type="PANTHER" id="PTHR38432:SF1">
    <property type="entry name" value="TELA-LIKE PROTEIN SAOUHSC_01408"/>
    <property type="match status" value="1"/>
</dbReference>
<organism evidence="3 4">
    <name type="scientific">Subtercola lobariae</name>
    <dbReference type="NCBI Taxonomy" id="1588641"/>
    <lineage>
        <taxon>Bacteria</taxon>
        <taxon>Bacillati</taxon>
        <taxon>Actinomycetota</taxon>
        <taxon>Actinomycetes</taxon>
        <taxon>Micrococcales</taxon>
        <taxon>Microbacteriaceae</taxon>
        <taxon>Subtercola</taxon>
    </lineage>
</organism>
<dbReference type="PANTHER" id="PTHR38432">
    <property type="entry name" value="TELA-LIKE PROTEIN SAOUHSC_01408"/>
    <property type="match status" value="1"/>
</dbReference>
<evidence type="ECO:0000313" key="3">
    <source>
        <dbReference type="EMBL" id="GGF29152.1"/>
    </source>
</evidence>
<evidence type="ECO:0000313" key="4">
    <source>
        <dbReference type="Proteomes" id="UP000598775"/>
    </source>
</evidence>
<proteinExistence type="inferred from homology"/>
<dbReference type="InterPro" id="IPR008863">
    <property type="entry name" value="Toxic_anion-R_TelA"/>
</dbReference>
<dbReference type="AlphaFoldDB" id="A0A917B847"/>
<dbReference type="Pfam" id="PF05816">
    <property type="entry name" value="TelA"/>
    <property type="match status" value="1"/>
</dbReference>
<evidence type="ECO:0000256" key="2">
    <source>
        <dbReference type="SAM" id="MobiDB-lite"/>
    </source>
</evidence>
<dbReference type="EMBL" id="BMGP01000004">
    <property type="protein sequence ID" value="GGF29152.1"/>
    <property type="molecule type" value="Genomic_DNA"/>
</dbReference>
<accession>A0A917B847</accession>
<comment type="caution">
    <text evidence="3">The sequence shown here is derived from an EMBL/GenBank/DDBJ whole genome shotgun (WGS) entry which is preliminary data.</text>
</comment>
<reference evidence="3 4" key="1">
    <citation type="journal article" date="2014" name="Int. J. Syst. Evol. Microbiol.">
        <title>Complete genome sequence of Corynebacterium casei LMG S-19264T (=DSM 44701T), isolated from a smear-ripened cheese.</title>
        <authorList>
            <consortium name="US DOE Joint Genome Institute (JGI-PGF)"/>
            <person name="Walter F."/>
            <person name="Albersmeier A."/>
            <person name="Kalinowski J."/>
            <person name="Ruckert C."/>
        </authorList>
    </citation>
    <scope>NUCLEOTIDE SEQUENCE [LARGE SCALE GENOMIC DNA]</scope>
    <source>
        <strain evidence="3 4">CGMCC 1.12976</strain>
    </source>
</reference>
<comment type="similarity">
    <text evidence="1">Belongs to the TelA family.</text>
</comment>
<name>A0A917B847_9MICO</name>